<dbReference type="PROSITE" id="PS51257">
    <property type="entry name" value="PROKAR_LIPOPROTEIN"/>
    <property type="match status" value="1"/>
</dbReference>
<keyword evidence="2" id="KW-1185">Reference proteome</keyword>
<organism evidence="2 3">
    <name type="scientific">Toxocara canis</name>
    <name type="common">Canine roundworm</name>
    <dbReference type="NCBI Taxonomy" id="6265"/>
    <lineage>
        <taxon>Eukaryota</taxon>
        <taxon>Metazoa</taxon>
        <taxon>Ecdysozoa</taxon>
        <taxon>Nematoda</taxon>
        <taxon>Chromadorea</taxon>
        <taxon>Rhabditida</taxon>
        <taxon>Spirurina</taxon>
        <taxon>Ascaridomorpha</taxon>
        <taxon>Ascaridoidea</taxon>
        <taxon>Toxocaridae</taxon>
        <taxon>Toxocara</taxon>
    </lineage>
</organism>
<reference evidence="1 2" key="2">
    <citation type="submission" date="2018-11" db="EMBL/GenBank/DDBJ databases">
        <authorList>
            <consortium name="Pathogen Informatics"/>
        </authorList>
    </citation>
    <scope>NUCLEOTIDE SEQUENCE [LARGE SCALE GENOMIC DNA]</scope>
</reference>
<evidence type="ECO:0000313" key="2">
    <source>
        <dbReference type="Proteomes" id="UP000050794"/>
    </source>
</evidence>
<dbReference type="AlphaFoldDB" id="A0A183U311"/>
<accession>A0A183U311</accession>
<proteinExistence type="predicted"/>
<evidence type="ECO:0000313" key="3">
    <source>
        <dbReference type="WBParaSite" id="TCNE_0000288101-mRNA-1"/>
    </source>
</evidence>
<sequence length="66" mass="7724">MTRETVHVPNLNASTFSCLQEFFPQPMVVDGLQVHYESATPHQVHKRAQPADEDYSHDYDPFWVMF</sequence>
<dbReference type="Proteomes" id="UP000050794">
    <property type="component" value="Unassembled WGS sequence"/>
</dbReference>
<reference evidence="3" key="1">
    <citation type="submission" date="2016-06" db="UniProtKB">
        <authorList>
            <consortium name="WormBaseParasite"/>
        </authorList>
    </citation>
    <scope>IDENTIFICATION</scope>
</reference>
<gene>
    <name evidence="1" type="ORF">TCNE_LOCUS2881</name>
</gene>
<dbReference type="WBParaSite" id="TCNE_0000288101-mRNA-1">
    <property type="protein sequence ID" value="TCNE_0000288101-mRNA-1"/>
    <property type="gene ID" value="TCNE_0000288101"/>
</dbReference>
<name>A0A183U311_TOXCA</name>
<protein>
    <submittedName>
        <fullName evidence="3">DBR1 domain-containing protein</fullName>
    </submittedName>
</protein>
<evidence type="ECO:0000313" key="1">
    <source>
        <dbReference type="EMBL" id="VDM28598.1"/>
    </source>
</evidence>
<dbReference type="EMBL" id="UYWY01003203">
    <property type="protein sequence ID" value="VDM28598.1"/>
    <property type="molecule type" value="Genomic_DNA"/>
</dbReference>